<reference evidence="2" key="1">
    <citation type="submission" date="2021-02" db="EMBL/GenBank/DDBJ databases">
        <authorList>
            <person name="Nowell W R."/>
        </authorList>
    </citation>
    <scope>NUCLEOTIDE SEQUENCE</scope>
</reference>
<proteinExistence type="predicted"/>
<protein>
    <submittedName>
        <fullName evidence="2">Uncharacterized protein</fullName>
    </submittedName>
</protein>
<feature type="chain" id="PRO_5033060786" evidence="1">
    <location>
        <begin position="20"/>
        <end position="412"/>
    </location>
</feature>
<keyword evidence="1" id="KW-0732">Signal</keyword>
<sequence length="412" mass="45810">MVWLLVSFVLISQLSTTLASYNCRQCSQTFALNIQLGQVPVGCPLKNGTSTICVATLRLDFAENNAAVTLDGLLQESLNDSNGTRLITHSTKMRFDTSEFERTVQVYCFSNDSCFSDISYIHDLGRRLQVGRSRAELQPDLYNSSHATDDLSCDNNQNQTIPCPNGLCQLIYDGESQYIRNCIPNGFSVLPPGIFIASSMIDSFKNESSFIYICNRNRCNNMSMARKVRQTLKDYGLLEPFYETPIYVLETTTTTATTTTAETTTTKSKGITMEILPVKNFNDVELRTKLQERLYSAQLNSPDLTCANHQGQTIQCQNGFCQLVRRSPTSVDRLCVSQGQGTNPSGIVIKTTTNPALYTERSYTYACNKPMCNGVEIEASVQRLLEQYELIPSPQTIVTITDSPIASESTSI</sequence>
<dbReference type="AlphaFoldDB" id="A0A814WGW1"/>
<name>A0A814WGW1_ADIRI</name>
<evidence type="ECO:0000256" key="1">
    <source>
        <dbReference type="SAM" id="SignalP"/>
    </source>
</evidence>
<keyword evidence="3" id="KW-1185">Reference proteome</keyword>
<organism evidence="2 3">
    <name type="scientific">Adineta ricciae</name>
    <name type="common">Rotifer</name>
    <dbReference type="NCBI Taxonomy" id="249248"/>
    <lineage>
        <taxon>Eukaryota</taxon>
        <taxon>Metazoa</taxon>
        <taxon>Spiralia</taxon>
        <taxon>Gnathifera</taxon>
        <taxon>Rotifera</taxon>
        <taxon>Eurotatoria</taxon>
        <taxon>Bdelloidea</taxon>
        <taxon>Adinetida</taxon>
        <taxon>Adinetidae</taxon>
        <taxon>Adineta</taxon>
    </lineage>
</organism>
<dbReference type="EMBL" id="CAJNOR010001799">
    <property type="protein sequence ID" value="CAF1201106.1"/>
    <property type="molecule type" value="Genomic_DNA"/>
</dbReference>
<evidence type="ECO:0000313" key="3">
    <source>
        <dbReference type="Proteomes" id="UP000663828"/>
    </source>
</evidence>
<comment type="caution">
    <text evidence="2">The sequence shown here is derived from an EMBL/GenBank/DDBJ whole genome shotgun (WGS) entry which is preliminary data.</text>
</comment>
<accession>A0A814WGW1</accession>
<feature type="signal peptide" evidence="1">
    <location>
        <begin position="1"/>
        <end position="19"/>
    </location>
</feature>
<evidence type="ECO:0000313" key="2">
    <source>
        <dbReference type="EMBL" id="CAF1201106.1"/>
    </source>
</evidence>
<gene>
    <name evidence="2" type="ORF">XAT740_LOCUS23682</name>
</gene>
<dbReference type="Proteomes" id="UP000663828">
    <property type="component" value="Unassembled WGS sequence"/>
</dbReference>